<sequence length="71" mass="8126">YHSNLLHGNRLGRIGTVVPRRTWDRQEIPTELTLNEAGIKRTNFSSDPLAVQPIPPISYHRNKEKHITAIT</sequence>
<proteinExistence type="predicted"/>
<accession>A0A367IJ25</accession>
<comment type="caution">
    <text evidence="1">The sequence shown here is derived from an EMBL/GenBank/DDBJ whole genome shotgun (WGS) entry which is preliminary data.</text>
</comment>
<gene>
    <name evidence="1" type="ORF">CU097_001822</name>
</gene>
<organism evidence="1 2">
    <name type="scientific">Rhizopus azygosporus</name>
    <name type="common">Rhizopus microsporus var. azygosporus</name>
    <dbReference type="NCBI Taxonomy" id="86630"/>
    <lineage>
        <taxon>Eukaryota</taxon>
        <taxon>Fungi</taxon>
        <taxon>Fungi incertae sedis</taxon>
        <taxon>Mucoromycota</taxon>
        <taxon>Mucoromycotina</taxon>
        <taxon>Mucoromycetes</taxon>
        <taxon>Mucorales</taxon>
        <taxon>Mucorineae</taxon>
        <taxon>Rhizopodaceae</taxon>
        <taxon>Rhizopus</taxon>
    </lineage>
</organism>
<dbReference type="EMBL" id="PJQL01005745">
    <property type="protein sequence ID" value="RCH77684.1"/>
    <property type="molecule type" value="Genomic_DNA"/>
</dbReference>
<name>A0A367IJ25_RHIAZ</name>
<feature type="non-terminal residue" evidence="1">
    <location>
        <position position="1"/>
    </location>
</feature>
<reference evidence="1 2" key="1">
    <citation type="journal article" date="2018" name="G3 (Bethesda)">
        <title>Phylogenetic and Phylogenomic Definition of Rhizopus Species.</title>
        <authorList>
            <person name="Gryganskyi A.P."/>
            <person name="Golan J."/>
            <person name="Dolatabadi S."/>
            <person name="Mondo S."/>
            <person name="Robb S."/>
            <person name="Idnurm A."/>
            <person name="Muszewska A."/>
            <person name="Steczkiewicz K."/>
            <person name="Masonjones S."/>
            <person name="Liao H.L."/>
            <person name="Gajdeczka M.T."/>
            <person name="Anike F."/>
            <person name="Vuek A."/>
            <person name="Anishchenko I.M."/>
            <person name="Voigt K."/>
            <person name="de Hoog G.S."/>
            <person name="Smith M.E."/>
            <person name="Heitman J."/>
            <person name="Vilgalys R."/>
            <person name="Stajich J.E."/>
        </authorList>
    </citation>
    <scope>NUCLEOTIDE SEQUENCE [LARGE SCALE GENOMIC DNA]</scope>
    <source>
        <strain evidence="1 2">CBS 357.93</strain>
    </source>
</reference>
<dbReference type="Proteomes" id="UP000252139">
    <property type="component" value="Unassembled WGS sequence"/>
</dbReference>
<evidence type="ECO:0000313" key="2">
    <source>
        <dbReference type="Proteomes" id="UP000252139"/>
    </source>
</evidence>
<dbReference type="AlphaFoldDB" id="A0A367IJ25"/>
<evidence type="ECO:0000313" key="1">
    <source>
        <dbReference type="EMBL" id="RCH77684.1"/>
    </source>
</evidence>
<keyword evidence="2" id="KW-1185">Reference proteome</keyword>
<protein>
    <submittedName>
        <fullName evidence="1">Uncharacterized protein</fullName>
    </submittedName>
</protein>